<reference evidence="1 2" key="1">
    <citation type="submission" date="2016-12" db="EMBL/GenBank/DDBJ databases">
        <title>Diversity of luminous bacteria.</title>
        <authorList>
            <person name="Yoshizawa S."/>
            <person name="Kogure K."/>
        </authorList>
    </citation>
    <scope>NUCLEOTIDE SEQUENCE [LARGE SCALE GENOMIC DNA]</scope>
    <source>
        <strain evidence="1 2">LC2-408</strain>
    </source>
</reference>
<evidence type="ECO:0008006" key="3">
    <source>
        <dbReference type="Google" id="ProtNLM"/>
    </source>
</evidence>
<dbReference type="RefSeq" id="WP_004739422.1">
    <property type="nucleotide sequence ID" value="NZ_MSCI01000001.1"/>
</dbReference>
<dbReference type="PANTHER" id="PTHR43611">
    <property type="entry name" value="ALPHA-D-GLUCOSE 1-PHOSPHATE PHOSPHATASE"/>
    <property type="match status" value="1"/>
</dbReference>
<dbReference type="NCBIfam" id="TIGR01509">
    <property type="entry name" value="HAD-SF-IA-v3"/>
    <property type="match status" value="1"/>
</dbReference>
<evidence type="ECO:0000313" key="2">
    <source>
        <dbReference type="Proteomes" id="UP000238707"/>
    </source>
</evidence>
<dbReference type="InterPro" id="IPR023214">
    <property type="entry name" value="HAD_sf"/>
</dbReference>
<evidence type="ECO:0000313" key="1">
    <source>
        <dbReference type="EMBL" id="PQJ63531.1"/>
    </source>
</evidence>
<dbReference type="PANTHER" id="PTHR43611:SF3">
    <property type="entry name" value="FLAVIN MONONUCLEOTIDE HYDROLASE 1, CHLOROPLATIC"/>
    <property type="match status" value="1"/>
</dbReference>
<comment type="caution">
    <text evidence="1">The sequence shown here is derived from an EMBL/GenBank/DDBJ whole genome shotgun (WGS) entry which is preliminary data.</text>
</comment>
<dbReference type="InterPro" id="IPR036412">
    <property type="entry name" value="HAD-like_sf"/>
</dbReference>
<proteinExistence type="predicted"/>
<dbReference type="Proteomes" id="UP000238707">
    <property type="component" value="Unassembled WGS sequence"/>
</dbReference>
<protein>
    <recommendedName>
        <fullName evidence="3">HAD family hydrolase</fullName>
    </recommendedName>
</protein>
<dbReference type="SFLD" id="SFLDS00003">
    <property type="entry name" value="Haloacid_Dehalogenase"/>
    <property type="match status" value="1"/>
</dbReference>
<accession>A0A2S7VPY5</accession>
<dbReference type="SFLD" id="SFLDG01129">
    <property type="entry name" value="C1.5:_HAD__Beta-PGM__Phosphata"/>
    <property type="match status" value="1"/>
</dbReference>
<organism evidence="1 2">
    <name type="scientific">Vibrio chagasii</name>
    <dbReference type="NCBI Taxonomy" id="170679"/>
    <lineage>
        <taxon>Bacteria</taxon>
        <taxon>Pseudomonadati</taxon>
        <taxon>Pseudomonadota</taxon>
        <taxon>Gammaproteobacteria</taxon>
        <taxon>Vibrionales</taxon>
        <taxon>Vibrionaceae</taxon>
        <taxon>Vibrio</taxon>
    </lineage>
</organism>
<dbReference type="InterPro" id="IPR023198">
    <property type="entry name" value="PGP-like_dom2"/>
</dbReference>
<dbReference type="Gene3D" id="3.40.50.1000">
    <property type="entry name" value="HAD superfamily/HAD-like"/>
    <property type="match status" value="1"/>
</dbReference>
<dbReference type="Gene3D" id="1.10.150.240">
    <property type="entry name" value="Putative phosphatase, domain 2"/>
    <property type="match status" value="1"/>
</dbReference>
<dbReference type="Pfam" id="PF00702">
    <property type="entry name" value="Hydrolase"/>
    <property type="match status" value="1"/>
</dbReference>
<name>A0A2S7VPY5_9VIBR</name>
<dbReference type="EMBL" id="MSCI01000001">
    <property type="protein sequence ID" value="PQJ63531.1"/>
    <property type="molecule type" value="Genomic_DNA"/>
</dbReference>
<dbReference type="SUPFAM" id="SSF56784">
    <property type="entry name" value="HAD-like"/>
    <property type="match status" value="1"/>
</dbReference>
<dbReference type="AlphaFoldDB" id="A0A2S7VPY5"/>
<keyword evidence="2" id="KW-1185">Reference proteome</keyword>
<sequence length="200" mass="22362">MKKYILIDFDGVIRHWQGSTIENTEKRLGLPVGALFSVAFSESLLLPTITGQQTHANWVKKVREQLSNKFDEAIGEELVEAWEKTTATIDYKFLNTIRLISPFSKLVLVTNATDKLTQDIRDSSLSGSFDFVINSSDVLVAKPASKFFTRTLELLGCDSSECVFIDDTVKNVQSAQALGIQSLHHKSVDETLEFIKINCT</sequence>
<gene>
    <name evidence="1" type="ORF">BTO10_01550</name>
</gene>
<dbReference type="InterPro" id="IPR006439">
    <property type="entry name" value="HAD-SF_hydro_IA"/>
</dbReference>